<reference evidence="1 2" key="1">
    <citation type="submission" date="2020-03" db="EMBL/GenBank/DDBJ databases">
        <title>Vagococcus sp. nov., isolated from beetles.</title>
        <authorList>
            <person name="Hyun D.-W."/>
            <person name="Bae J.-W."/>
        </authorList>
    </citation>
    <scope>NUCLEOTIDE SEQUENCE [LARGE SCALE GENOMIC DNA]</scope>
    <source>
        <strain evidence="1 2">HDW17A</strain>
    </source>
</reference>
<dbReference type="RefSeq" id="WP_166006304.1">
    <property type="nucleotide sequence ID" value="NZ_CP049886.1"/>
</dbReference>
<proteinExistence type="predicted"/>
<accession>A0A6G8AL19</accession>
<name>A0A6G8AL19_9ENTE</name>
<keyword evidence="2" id="KW-1185">Reference proteome</keyword>
<dbReference type="EMBL" id="CP049886">
    <property type="protein sequence ID" value="QIL45623.1"/>
    <property type="molecule type" value="Genomic_DNA"/>
</dbReference>
<gene>
    <name evidence="1" type="ORF">G7081_00240</name>
</gene>
<organism evidence="1 2">
    <name type="scientific">Vagococcus coleopterorum</name>
    <dbReference type="NCBI Taxonomy" id="2714946"/>
    <lineage>
        <taxon>Bacteria</taxon>
        <taxon>Bacillati</taxon>
        <taxon>Bacillota</taxon>
        <taxon>Bacilli</taxon>
        <taxon>Lactobacillales</taxon>
        <taxon>Enterococcaceae</taxon>
        <taxon>Vagococcus</taxon>
    </lineage>
</organism>
<protein>
    <recommendedName>
        <fullName evidence="3">Hydrolase</fullName>
    </recommendedName>
</protein>
<evidence type="ECO:0000313" key="1">
    <source>
        <dbReference type="EMBL" id="QIL45623.1"/>
    </source>
</evidence>
<evidence type="ECO:0008006" key="3">
    <source>
        <dbReference type="Google" id="ProtNLM"/>
    </source>
</evidence>
<dbReference type="KEGG" id="vah:G7081_00240"/>
<dbReference type="Proteomes" id="UP000500890">
    <property type="component" value="Chromosome"/>
</dbReference>
<evidence type="ECO:0000313" key="2">
    <source>
        <dbReference type="Proteomes" id="UP000500890"/>
    </source>
</evidence>
<dbReference type="AlphaFoldDB" id="A0A6G8AL19"/>
<sequence>MSGTIEFPMNYQRYLELSREALAEEQFETACEQAEAAYNMEQTIEANALLVQCLQQLDQKGEALLVADEMKQDYLADEALFSVYLELLIANEFFIEAEKQLIRKEPTDWSLSELKKKVVLASEHFLVFQEKKQVERVAMVAGLAGKGALAQLASLKEVEGLPKSLYVETTKPLLMNPDISLVARQGILLTLTQLAAVPNVSFLDIAGVAQEVSLEKMKAYGLQEEMLRKRVLGELQAALADEAPELAAQLVNEINMQFQLLYPFAHHHIQDQELWVEQILSKYLGLGFTKDFEQEMVESQEKTLDLIQAELIKLMS</sequence>